<name>A0A1I7TU23_9PELO</name>
<keyword evidence="1" id="KW-0175">Coiled coil</keyword>
<dbReference type="Proteomes" id="UP000095282">
    <property type="component" value="Unplaced"/>
</dbReference>
<proteinExistence type="predicted"/>
<evidence type="ECO:0000313" key="2">
    <source>
        <dbReference type="Proteomes" id="UP000095282"/>
    </source>
</evidence>
<evidence type="ECO:0000256" key="1">
    <source>
        <dbReference type="SAM" id="Coils"/>
    </source>
</evidence>
<dbReference type="AlphaFoldDB" id="A0A1I7TU23"/>
<reference evidence="3" key="1">
    <citation type="submission" date="2016-11" db="UniProtKB">
        <authorList>
            <consortium name="WormBaseParasite"/>
        </authorList>
    </citation>
    <scope>IDENTIFICATION</scope>
</reference>
<feature type="coiled-coil region" evidence="1">
    <location>
        <begin position="29"/>
        <end position="56"/>
    </location>
</feature>
<organism evidence="2 3">
    <name type="scientific">Caenorhabditis tropicalis</name>
    <dbReference type="NCBI Taxonomy" id="1561998"/>
    <lineage>
        <taxon>Eukaryota</taxon>
        <taxon>Metazoa</taxon>
        <taxon>Ecdysozoa</taxon>
        <taxon>Nematoda</taxon>
        <taxon>Chromadorea</taxon>
        <taxon>Rhabditida</taxon>
        <taxon>Rhabditina</taxon>
        <taxon>Rhabditomorpha</taxon>
        <taxon>Rhabditoidea</taxon>
        <taxon>Rhabditidae</taxon>
        <taxon>Peloderinae</taxon>
        <taxon>Caenorhabditis</taxon>
    </lineage>
</organism>
<keyword evidence="2" id="KW-1185">Reference proteome</keyword>
<sequence length="92" mass="11216">MNPTVDAKLRTHFWYLPLRRFTNASHSCIQRVLMNKKRARRNLRKETKRTDEVERREEEGDNCFFDGFLFLRKEEEEEDIGFFGNDSQRKTE</sequence>
<protein>
    <submittedName>
        <fullName evidence="3">Uncharacterized protein</fullName>
    </submittedName>
</protein>
<dbReference type="WBParaSite" id="Csp11.Scaffold629.g11788.t1">
    <property type="protein sequence ID" value="Csp11.Scaffold629.g11788.t1"/>
    <property type="gene ID" value="Csp11.Scaffold629.g11788"/>
</dbReference>
<evidence type="ECO:0000313" key="3">
    <source>
        <dbReference type="WBParaSite" id="Csp11.Scaffold629.g11788.t1"/>
    </source>
</evidence>
<accession>A0A1I7TU23</accession>